<dbReference type="AlphaFoldDB" id="A0A378B0Q9"/>
<reference evidence="1 2" key="1">
    <citation type="submission" date="2018-06" db="EMBL/GenBank/DDBJ databases">
        <authorList>
            <consortium name="Pathogen Informatics"/>
            <person name="Doyle S."/>
        </authorList>
    </citation>
    <scope>NUCLEOTIDE SEQUENCE [LARGE SCALE GENOMIC DNA]</scope>
    <source>
        <strain evidence="1 2">NCTC10313</strain>
    </source>
</reference>
<proteinExistence type="predicted"/>
<dbReference type="Proteomes" id="UP000254487">
    <property type="component" value="Unassembled WGS sequence"/>
</dbReference>
<protein>
    <submittedName>
        <fullName evidence="1">Uncharacterized protein</fullName>
    </submittedName>
</protein>
<evidence type="ECO:0000313" key="2">
    <source>
        <dbReference type="Proteomes" id="UP000254487"/>
    </source>
</evidence>
<gene>
    <name evidence="1" type="ORF">NCTC10313_06406</name>
</gene>
<dbReference type="EMBL" id="UGLW01000003">
    <property type="protein sequence ID" value="STV24993.1"/>
    <property type="molecule type" value="Genomic_DNA"/>
</dbReference>
<evidence type="ECO:0000313" key="1">
    <source>
        <dbReference type="EMBL" id="STV24993.1"/>
    </source>
</evidence>
<organism evidence="1 2">
    <name type="scientific">Klebsiella pneumoniae subsp. ozaenae</name>
    <dbReference type="NCBI Taxonomy" id="574"/>
    <lineage>
        <taxon>Bacteria</taxon>
        <taxon>Pseudomonadati</taxon>
        <taxon>Pseudomonadota</taxon>
        <taxon>Gammaproteobacteria</taxon>
        <taxon>Enterobacterales</taxon>
        <taxon>Enterobacteriaceae</taxon>
        <taxon>Klebsiella/Raoultella group</taxon>
        <taxon>Klebsiella</taxon>
        <taxon>Klebsiella pneumoniae complex</taxon>
    </lineage>
</organism>
<sequence length="89" mass="10292">MTAEYHQRQQRIKGMRQRGEEKVRLAEAENVHTLPAPAEQEWLHGNVYRPTRGTTPVALAEVEDAEYSEDEYLNNSLDILESNKRKNAI</sequence>
<name>A0A378B0Q9_KLEPO</name>
<accession>A0A378B0Q9</accession>